<dbReference type="Gene3D" id="3.30.200.20">
    <property type="entry name" value="Phosphorylase Kinase, domain 1"/>
    <property type="match status" value="1"/>
</dbReference>
<evidence type="ECO:0000256" key="4">
    <source>
        <dbReference type="ARBA" id="ARBA00016460"/>
    </source>
</evidence>
<dbReference type="EMBL" id="JACHWR010000005">
    <property type="protein sequence ID" value="MBB3045274.1"/>
    <property type="molecule type" value="Genomic_DNA"/>
</dbReference>
<evidence type="ECO:0000256" key="2">
    <source>
        <dbReference type="ARBA" id="ARBA00010190"/>
    </source>
</evidence>
<keyword evidence="8 11" id="KW-0067">ATP-binding</keyword>
<dbReference type="Gene3D" id="3.30.470.20">
    <property type="entry name" value="ATP-grasp fold, B domain"/>
    <property type="match status" value="1"/>
</dbReference>
<name>A0A7W4Z399_9ACTN</name>
<dbReference type="PANTHER" id="PTHR43700">
    <property type="entry name" value="PHOSPHORIBOSYLAMINOIMIDAZOLE-SUCCINOCARBOXAMIDE SYNTHASE"/>
    <property type="match status" value="1"/>
</dbReference>
<gene>
    <name evidence="11" type="primary">purC</name>
    <name evidence="13" type="ORF">FHU40_005127</name>
</gene>
<dbReference type="PROSITE" id="PS01057">
    <property type="entry name" value="SAICAR_SYNTHETASE_1"/>
    <property type="match status" value="1"/>
</dbReference>
<dbReference type="GO" id="GO:0004639">
    <property type="term" value="F:phosphoribosylaminoimidazolesuccinocarboxamide synthase activity"/>
    <property type="evidence" value="ECO:0007669"/>
    <property type="project" value="UniProtKB-UniRule"/>
</dbReference>
<dbReference type="EC" id="6.3.2.6" evidence="3 11"/>
<evidence type="ECO:0000313" key="13">
    <source>
        <dbReference type="EMBL" id="MBB3045274.1"/>
    </source>
</evidence>
<dbReference type="InterPro" id="IPR028923">
    <property type="entry name" value="SAICAR_synt/ADE2_N"/>
</dbReference>
<organism evidence="13 14">
    <name type="scientific">Nocardioides soli</name>
    <dbReference type="NCBI Taxonomy" id="1036020"/>
    <lineage>
        <taxon>Bacteria</taxon>
        <taxon>Bacillati</taxon>
        <taxon>Actinomycetota</taxon>
        <taxon>Actinomycetes</taxon>
        <taxon>Propionibacteriales</taxon>
        <taxon>Nocardioidaceae</taxon>
        <taxon>Nocardioides</taxon>
    </lineage>
</organism>
<evidence type="ECO:0000256" key="3">
    <source>
        <dbReference type="ARBA" id="ARBA00012217"/>
    </source>
</evidence>
<evidence type="ECO:0000256" key="9">
    <source>
        <dbReference type="ARBA" id="ARBA00030409"/>
    </source>
</evidence>
<proteinExistence type="inferred from homology"/>
<comment type="catalytic activity">
    <reaction evidence="10 11">
        <text>5-amino-1-(5-phospho-D-ribosyl)imidazole-4-carboxylate + L-aspartate + ATP = (2S)-2-[5-amino-1-(5-phospho-beta-D-ribosyl)imidazole-4-carboxamido]succinate + ADP + phosphate + 2 H(+)</text>
        <dbReference type="Rhea" id="RHEA:22628"/>
        <dbReference type="ChEBI" id="CHEBI:15378"/>
        <dbReference type="ChEBI" id="CHEBI:29991"/>
        <dbReference type="ChEBI" id="CHEBI:30616"/>
        <dbReference type="ChEBI" id="CHEBI:43474"/>
        <dbReference type="ChEBI" id="CHEBI:58443"/>
        <dbReference type="ChEBI" id="CHEBI:77657"/>
        <dbReference type="ChEBI" id="CHEBI:456216"/>
        <dbReference type="EC" id="6.3.2.6"/>
    </reaction>
</comment>
<dbReference type="GO" id="GO:0006189">
    <property type="term" value="P:'de novo' IMP biosynthetic process"/>
    <property type="evidence" value="ECO:0007669"/>
    <property type="project" value="UniProtKB-UniRule"/>
</dbReference>
<keyword evidence="7 11" id="KW-0658">Purine biosynthesis</keyword>
<evidence type="ECO:0000256" key="1">
    <source>
        <dbReference type="ARBA" id="ARBA00004672"/>
    </source>
</evidence>
<accession>A0A7W4Z399</accession>
<dbReference type="Proteomes" id="UP000589626">
    <property type="component" value="Unassembled WGS sequence"/>
</dbReference>
<dbReference type="UniPathway" id="UPA00074">
    <property type="reaction ID" value="UER00131"/>
</dbReference>
<dbReference type="CDD" id="cd01414">
    <property type="entry name" value="SAICAR_synt_Sc"/>
    <property type="match status" value="1"/>
</dbReference>
<dbReference type="RefSeq" id="WP_183595260.1">
    <property type="nucleotide sequence ID" value="NZ_JACHWR010000005.1"/>
</dbReference>
<dbReference type="SUPFAM" id="SSF56104">
    <property type="entry name" value="SAICAR synthase-like"/>
    <property type="match status" value="1"/>
</dbReference>
<evidence type="ECO:0000259" key="12">
    <source>
        <dbReference type="Pfam" id="PF01259"/>
    </source>
</evidence>
<dbReference type="NCBIfam" id="NF010568">
    <property type="entry name" value="PRK13961.1"/>
    <property type="match status" value="1"/>
</dbReference>
<evidence type="ECO:0000256" key="10">
    <source>
        <dbReference type="ARBA" id="ARBA00048475"/>
    </source>
</evidence>
<reference evidence="13 14" key="1">
    <citation type="submission" date="2020-08" db="EMBL/GenBank/DDBJ databases">
        <title>Sequencing the genomes of 1000 actinobacteria strains.</title>
        <authorList>
            <person name="Klenk H.-P."/>
        </authorList>
    </citation>
    <scope>NUCLEOTIDE SEQUENCE [LARGE SCALE GENOMIC DNA]</scope>
    <source>
        <strain evidence="13 14">DSM 105498</strain>
    </source>
</reference>
<dbReference type="InterPro" id="IPR018236">
    <property type="entry name" value="SAICAR_synthetase_CS"/>
</dbReference>
<feature type="domain" description="SAICAR synthetase/ADE2 N-terminal" evidence="12">
    <location>
        <begin position="18"/>
        <end position="266"/>
    </location>
</feature>
<dbReference type="HAMAP" id="MF_00137">
    <property type="entry name" value="SAICAR_synth"/>
    <property type="match status" value="1"/>
</dbReference>
<dbReference type="InterPro" id="IPR001636">
    <property type="entry name" value="SAICAR_synth"/>
</dbReference>
<dbReference type="GO" id="GO:0005524">
    <property type="term" value="F:ATP binding"/>
    <property type="evidence" value="ECO:0007669"/>
    <property type="project" value="UniProtKB-KW"/>
</dbReference>
<dbReference type="Pfam" id="PF01259">
    <property type="entry name" value="SAICAR_synt"/>
    <property type="match status" value="1"/>
</dbReference>
<evidence type="ECO:0000256" key="5">
    <source>
        <dbReference type="ARBA" id="ARBA00022598"/>
    </source>
</evidence>
<comment type="similarity">
    <text evidence="2 11">Belongs to the SAICAR synthetase family.</text>
</comment>
<evidence type="ECO:0000256" key="11">
    <source>
        <dbReference type="HAMAP-Rule" id="MF_00137"/>
    </source>
</evidence>
<protein>
    <recommendedName>
        <fullName evidence="4 11">Phosphoribosylaminoimidazole-succinocarboxamide synthase</fullName>
        <ecNumber evidence="3 11">6.3.2.6</ecNumber>
    </recommendedName>
    <alternativeName>
        <fullName evidence="9 11">SAICAR synthetase</fullName>
    </alternativeName>
</protein>
<evidence type="ECO:0000256" key="6">
    <source>
        <dbReference type="ARBA" id="ARBA00022741"/>
    </source>
</evidence>
<comment type="pathway">
    <text evidence="1 11">Purine metabolism; IMP biosynthesis via de novo pathway; 5-amino-1-(5-phospho-D-ribosyl)imidazole-4-carboxamide from 5-amino-1-(5-phospho-D-ribosyl)imidazole-4-carboxylate: step 1/2.</text>
</comment>
<dbReference type="FunFam" id="3.30.470.20:FF:000015">
    <property type="entry name" value="Phosphoribosylaminoimidazole-succinocarboxamide synthase"/>
    <property type="match status" value="1"/>
</dbReference>
<dbReference type="PANTHER" id="PTHR43700:SF1">
    <property type="entry name" value="PHOSPHORIBOSYLAMINOIMIDAZOLE-SUCCINOCARBOXAMIDE SYNTHASE"/>
    <property type="match status" value="1"/>
</dbReference>
<evidence type="ECO:0000256" key="8">
    <source>
        <dbReference type="ARBA" id="ARBA00022840"/>
    </source>
</evidence>
<keyword evidence="5 11" id="KW-0436">Ligase</keyword>
<dbReference type="AlphaFoldDB" id="A0A7W4Z399"/>
<sequence length="298" mass="32788">MADLNIPPAPAIEGATHLHSGKVRDLYELPGGELLMVASDRISIFDFVLDTTIPDKGEILTRMSLWWFDQLADLVPNHVISTDVPEAVRGRAVVCERLSMYPVECVARGYLTGSGLLDYRATAKEGHSVCGIALPEGLEDGSRLPEPIFTPATKAELGDHDENVSYDAVASTIGAERAAELRDLTLAVYGRAEAIARERGIILADTKLEFGARPDGTTVLADEVLTPDSSRFWPADEWRPGRTQPSYDKQIVRNWALSPESGWDRSTGEAPPALPDEVVERTRSRYVEAYELLTGQRW</sequence>
<keyword evidence="14" id="KW-1185">Reference proteome</keyword>
<evidence type="ECO:0000256" key="7">
    <source>
        <dbReference type="ARBA" id="ARBA00022755"/>
    </source>
</evidence>
<comment type="caution">
    <text evidence="13">The sequence shown here is derived from an EMBL/GenBank/DDBJ whole genome shotgun (WGS) entry which is preliminary data.</text>
</comment>
<dbReference type="NCBIfam" id="TIGR00081">
    <property type="entry name" value="purC"/>
    <property type="match status" value="1"/>
</dbReference>
<keyword evidence="6 11" id="KW-0547">Nucleotide-binding</keyword>
<dbReference type="PROSITE" id="PS01058">
    <property type="entry name" value="SAICAR_SYNTHETASE_2"/>
    <property type="match status" value="1"/>
</dbReference>
<evidence type="ECO:0000313" key="14">
    <source>
        <dbReference type="Proteomes" id="UP000589626"/>
    </source>
</evidence>
<dbReference type="GO" id="GO:0005737">
    <property type="term" value="C:cytoplasm"/>
    <property type="evidence" value="ECO:0007669"/>
    <property type="project" value="TreeGrafter"/>
</dbReference>